<feature type="repeat" description="WD" evidence="1">
    <location>
        <begin position="421"/>
        <end position="452"/>
    </location>
</feature>
<dbReference type="InterPro" id="IPR036322">
    <property type="entry name" value="WD40_repeat_dom_sf"/>
</dbReference>
<keyword evidence="5" id="KW-1185">Reference proteome</keyword>
<evidence type="ECO:0000313" key="5">
    <source>
        <dbReference type="Proteomes" id="UP000796880"/>
    </source>
</evidence>
<feature type="repeat" description="WD" evidence="1">
    <location>
        <begin position="332"/>
        <end position="355"/>
    </location>
</feature>
<dbReference type="InterPro" id="IPR044230">
    <property type="entry name" value="GTF3C4"/>
</dbReference>
<evidence type="ECO:0008006" key="6">
    <source>
        <dbReference type="Google" id="ProtNLM"/>
    </source>
</evidence>
<dbReference type="EMBL" id="VOIH02000011">
    <property type="protein sequence ID" value="KAF3432745.1"/>
    <property type="molecule type" value="Genomic_DNA"/>
</dbReference>
<name>A0A8K0GSK6_9ROSA</name>
<dbReference type="Pfam" id="PF12657">
    <property type="entry name" value="TFIIIC_delta"/>
    <property type="match status" value="1"/>
</dbReference>
<dbReference type="Proteomes" id="UP000796880">
    <property type="component" value="Unassembled WGS sequence"/>
</dbReference>
<dbReference type="PROSITE" id="PS50082">
    <property type="entry name" value="WD_REPEATS_2"/>
    <property type="match status" value="2"/>
</dbReference>
<evidence type="ECO:0000259" key="3">
    <source>
        <dbReference type="Pfam" id="PF12660"/>
    </source>
</evidence>
<protein>
    <recommendedName>
        <fullName evidence="6">Transcription factor IIIC 90kDa subunit N-terminal domain-containing protein</fullName>
    </recommendedName>
</protein>
<organism evidence="4 5">
    <name type="scientific">Rhamnella rubrinervis</name>
    <dbReference type="NCBI Taxonomy" id="2594499"/>
    <lineage>
        <taxon>Eukaryota</taxon>
        <taxon>Viridiplantae</taxon>
        <taxon>Streptophyta</taxon>
        <taxon>Embryophyta</taxon>
        <taxon>Tracheophyta</taxon>
        <taxon>Spermatophyta</taxon>
        <taxon>Magnoliopsida</taxon>
        <taxon>eudicotyledons</taxon>
        <taxon>Gunneridae</taxon>
        <taxon>Pentapetalae</taxon>
        <taxon>rosids</taxon>
        <taxon>fabids</taxon>
        <taxon>Rosales</taxon>
        <taxon>Rhamnaceae</taxon>
        <taxon>rhamnoid group</taxon>
        <taxon>Rhamneae</taxon>
        <taxon>Rhamnella</taxon>
    </lineage>
</organism>
<dbReference type="Gene3D" id="2.130.10.10">
    <property type="entry name" value="YVTN repeat-like/Quinoprotein amine dehydrogenase"/>
    <property type="match status" value="2"/>
</dbReference>
<dbReference type="SUPFAM" id="SSF50978">
    <property type="entry name" value="WD40 repeat-like"/>
    <property type="match status" value="1"/>
</dbReference>
<dbReference type="SMART" id="SM00320">
    <property type="entry name" value="WD40"/>
    <property type="match status" value="4"/>
</dbReference>
<reference evidence="4" key="1">
    <citation type="submission" date="2020-03" db="EMBL/GenBank/DDBJ databases">
        <title>A high-quality chromosome-level genome assembly of a woody plant with both climbing and erect habits, Rhamnella rubrinervis.</title>
        <authorList>
            <person name="Lu Z."/>
            <person name="Yang Y."/>
            <person name="Zhu X."/>
            <person name="Sun Y."/>
        </authorList>
    </citation>
    <scope>NUCLEOTIDE SEQUENCE</scope>
    <source>
        <strain evidence="4">BYM</strain>
        <tissue evidence="4">Leaf</tissue>
    </source>
</reference>
<dbReference type="PANTHER" id="PTHR15496">
    <property type="entry name" value="GENERAL TRANSCRIPTION FACTOR 3C POLYPEPTIDE 4 FAMILY"/>
    <property type="match status" value="1"/>
</dbReference>
<sequence length="865" mass="95380">MAYSFQAVSMVGAVSYPNAIAWSDENLIAVASGHLVTILNPALPLTPRGLVTMSTADPFPIGIVDRNDLLSACLLPISLSRDTRPCVRSISWSPIGLAPNAGCLLAVCTTEGRVKLYRSPFCDFCAEWVEVMDVSNRLYDYLANISFGEPEVCTLKDSDEHATENRRADEASDFVSKRGRKWRKASLLHTDSSPQLKENNSSQFVSSSKSNAKSLKKIPENCTLPLISADKYASRCAMLSSLVVAWSPVLQLSPKKFCSVPQNGSSVSLLAIGGKSGQVSVWRVSVPEYFSTEHGRVPITATIITLLQAHKSWTTTISWALLSSYSSNPQVLLATGSSDGSVKIWLAYNEQLLKSTDANHASFSLLKEVVTVDTVPVSVLSLTVPAESSDKMLLAVGKASGSFEVWIHDISGSKFNKVGSYNAHDHVVTGLAWAFDGRSLYSCSQDNFVHGWILSEGILHEVPIPSNTPRLRSSTDLPDAYISCFGLAVSPGNLVIAMVRNFDQDLLDPMYQQRTQKAAVEFFWIGAQQLHLLSNTSPNFIIPGFSAKELVHWESNILWSLKQYENQEKALVVWDIVAALLAFKCSAAKYVEHISLKWLSTSRVGSQFQMGLSAEMILPHISRNLSKLASRQLHLLNIICRRVILSELKADQINSKLQSMKELHCAEEEKLVIWIELLLSSERELRERLAGLCFGAYIALMSHSITVSSQSGNWFPVGLAQMEQWVSLNHDLVQDQLRVLAIEVGKHKERLQSRTEKCSYCSASVPFETPEVAFCEGLGQGHKLARCAASLEICPPTPVWFCICCHRQVFRLPPETLFTLLGYPLDFKSLAKSSAADISSKPLCPFCGILLQRQQPDFLLSTSPV</sequence>
<evidence type="ECO:0000259" key="2">
    <source>
        <dbReference type="Pfam" id="PF12657"/>
    </source>
</evidence>
<accession>A0A8K0GSK6</accession>
<keyword evidence="1" id="KW-0853">WD repeat</keyword>
<gene>
    <name evidence="4" type="ORF">FNV43_RR23847</name>
</gene>
<dbReference type="InterPro" id="IPR024764">
    <property type="entry name" value="TFIIIC_Znf"/>
</dbReference>
<comment type="caution">
    <text evidence="4">The sequence shown here is derived from an EMBL/GenBank/DDBJ whole genome shotgun (WGS) entry which is preliminary data.</text>
</comment>
<dbReference type="GO" id="GO:0006384">
    <property type="term" value="P:transcription initiation at RNA polymerase III promoter"/>
    <property type="evidence" value="ECO:0007669"/>
    <property type="project" value="InterPro"/>
</dbReference>
<dbReference type="InterPro" id="IPR001680">
    <property type="entry name" value="WD40_rpt"/>
</dbReference>
<dbReference type="PANTHER" id="PTHR15496:SF2">
    <property type="entry name" value="GENERAL TRANSCRIPTION FACTOR 3C POLYPEPTIDE 4"/>
    <property type="match status" value="1"/>
</dbReference>
<dbReference type="InterPro" id="IPR015943">
    <property type="entry name" value="WD40/YVTN_repeat-like_dom_sf"/>
</dbReference>
<dbReference type="AlphaFoldDB" id="A0A8K0GSK6"/>
<dbReference type="GO" id="GO:0004402">
    <property type="term" value="F:histone acetyltransferase activity"/>
    <property type="evidence" value="ECO:0007669"/>
    <property type="project" value="InterPro"/>
</dbReference>
<evidence type="ECO:0000256" key="1">
    <source>
        <dbReference type="PROSITE-ProRule" id="PRU00221"/>
    </source>
</evidence>
<evidence type="ECO:0000313" key="4">
    <source>
        <dbReference type="EMBL" id="KAF3432745.1"/>
    </source>
</evidence>
<dbReference type="InterPro" id="IPR024761">
    <property type="entry name" value="TFIIIC_delta_N"/>
</dbReference>
<feature type="domain" description="Transcription factor IIIC 90kDa subunit N-terminal" evidence="2">
    <location>
        <begin position="22"/>
        <end position="498"/>
    </location>
</feature>
<dbReference type="GO" id="GO:0000127">
    <property type="term" value="C:transcription factor TFIIIC complex"/>
    <property type="evidence" value="ECO:0007669"/>
    <property type="project" value="InterPro"/>
</dbReference>
<dbReference type="OrthoDB" id="6021743at2759"/>
<dbReference type="Pfam" id="PF12660">
    <property type="entry name" value="zf-TFIIIC"/>
    <property type="match status" value="1"/>
</dbReference>
<feature type="domain" description="Transcription factor IIIC putative zinc-finger" evidence="3">
    <location>
        <begin position="755"/>
        <end position="810"/>
    </location>
</feature>
<proteinExistence type="predicted"/>